<organism evidence="6 7">
    <name type="scientific">Hyphodiscus hymeniophilus</name>
    <dbReference type="NCBI Taxonomy" id="353542"/>
    <lineage>
        <taxon>Eukaryota</taxon>
        <taxon>Fungi</taxon>
        <taxon>Dikarya</taxon>
        <taxon>Ascomycota</taxon>
        <taxon>Pezizomycotina</taxon>
        <taxon>Leotiomycetes</taxon>
        <taxon>Helotiales</taxon>
        <taxon>Hyphodiscaceae</taxon>
        <taxon>Hyphodiscus</taxon>
    </lineage>
</organism>
<dbReference type="GO" id="GO:0007018">
    <property type="term" value="P:microtubule-based movement"/>
    <property type="evidence" value="ECO:0007669"/>
    <property type="project" value="InterPro"/>
</dbReference>
<dbReference type="PANTHER" id="PTHR24115:SF0">
    <property type="entry name" value="FI21273P1-RELATED"/>
    <property type="match status" value="1"/>
</dbReference>
<reference evidence="6" key="1">
    <citation type="submission" date="2019-07" db="EMBL/GenBank/DDBJ databases">
        <title>Hyphodiscus hymeniophilus genome sequencing and assembly.</title>
        <authorList>
            <person name="Kramer G."/>
            <person name="Nodwell J."/>
        </authorList>
    </citation>
    <scope>NUCLEOTIDE SEQUENCE</scope>
    <source>
        <strain evidence="6">ATCC 34498</strain>
    </source>
</reference>
<dbReference type="Gene3D" id="3.40.850.10">
    <property type="entry name" value="Kinesin motor domain"/>
    <property type="match status" value="1"/>
</dbReference>
<dbReference type="PRINTS" id="PR00380">
    <property type="entry name" value="KINESINHEAVY"/>
</dbReference>
<dbReference type="GO" id="GO:0005874">
    <property type="term" value="C:microtubule"/>
    <property type="evidence" value="ECO:0007669"/>
    <property type="project" value="UniProtKB-KW"/>
</dbReference>
<dbReference type="GO" id="GO:0005524">
    <property type="term" value="F:ATP binding"/>
    <property type="evidence" value="ECO:0007669"/>
    <property type="project" value="UniProtKB-UniRule"/>
</dbReference>
<dbReference type="InterPro" id="IPR027417">
    <property type="entry name" value="P-loop_NTPase"/>
</dbReference>
<dbReference type="GO" id="GO:0005871">
    <property type="term" value="C:kinesin complex"/>
    <property type="evidence" value="ECO:0007669"/>
    <property type="project" value="TreeGrafter"/>
</dbReference>
<dbReference type="Proteomes" id="UP000785200">
    <property type="component" value="Unassembled WGS sequence"/>
</dbReference>
<dbReference type="GO" id="GO:0005819">
    <property type="term" value="C:spindle"/>
    <property type="evidence" value="ECO:0007669"/>
    <property type="project" value="TreeGrafter"/>
</dbReference>
<evidence type="ECO:0000313" key="6">
    <source>
        <dbReference type="EMBL" id="KAG0647366.1"/>
    </source>
</evidence>
<feature type="binding site" evidence="3">
    <location>
        <begin position="130"/>
        <end position="137"/>
    </location>
    <ligand>
        <name>ATP</name>
        <dbReference type="ChEBI" id="CHEBI:30616"/>
    </ligand>
</feature>
<feature type="domain" description="Kinesin motor" evidence="5">
    <location>
        <begin position="40"/>
        <end position="369"/>
    </location>
</feature>
<dbReference type="GO" id="GO:0008017">
    <property type="term" value="F:microtubule binding"/>
    <property type="evidence" value="ECO:0007669"/>
    <property type="project" value="InterPro"/>
</dbReference>
<protein>
    <recommendedName>
        <fullName evidence="4">Kinesin-like protein</fullName>
    </recommendedName>
</protein>
<keyword evidence="2 3" id="KW-0067">ATP-binding</keyword>
<dbReference type="PROSITE" id="PS00411">
    <property type="entry name" value="KINESIN_MOTOR_1"/>
    <property type="match status" value="1"/>
</dbReference>
<dbReference type="PANTHER" id="PTHR24115">
    <property type="entry name" value="KINESIN-RELATED"/>
    <property type="match status" value="1"/>
</dbReference>
<dbReference type="SMART" id="SM00129">
    <property type="entry name" value="KISc"/>
    <property type="match status" value="1"/>
</dbReference>
<dbReference type="InterPro" id="IPR019821">
    <property type="entry name" value="Kinesin_motor_CS"/>
</dbReference>
<sequence length="567" mass="63898">MNSFFSEYRTRFLKLIEQSELDAHEREVPEFDNPAMGTPDTLVCVRIRPMTDQEKENEHIQGVFEHAKGVVHLYEPRRRTNGKPEVNNSSFTLDEAYGPNDSTEDIYSNCVSELVEWGLQGGTGMLIAYGQTGSGKTFTVTGLEILLVEKMIEAQVSGTKEVRVCIFEVSGSKVLDLLNERNPLAVREDAFGTMQLNGVLEYSPKTSNEFFELIDTAKTLRTTASTTKNDESSRSHSICRMRIIDKESATADEGRIMLVDLAGSEASADTTQHSRERMTETREINKSLSVLKECISKRAQWSIARSEGKQKPIHVPYRTNKLTQVLKSAFDVHNTQTCKTIVVACITPSVLDVAHSKNTLRYAETLKVPIPKAEAMPFHEQIPITWSNKDVHEWILKNSGNPNINPKLLAPRDTGIQLCRLDQDEFIRRALLTKGVEHKQANLLYLRLWSLHIDSRALLNRPGGSVEQIKALQPKTNEVRKKIVKPGMFFNIRAGEMDQTVTCVMAMGEEKGGNGTWHCAVVRMAKDCKYSGAHELYVAEQVGVNVGRLDDELTLVYDSKTRYYYME</sequence>
<dbReference type="InterPro" id="IPR036961">
    <property type="entry name" value="Kinesin_motor_dom_sf"/>
</dbReference>
<evidence type="ECO:0000256" key="4">
    <source>
        <dbReference type="RuleBase" id="RU000394"/>
    </source>
</evidence>
<evidence type="ECO:0000259" key="5">
    <source>
        <dbReference type="PROSITE" id="PS50067"/>
    </source>
</evidence>
<proteinExistence type="inferred from homology"/>
<dbReference type="SUPFAM" id="SSF47769">
    <property type="entry name" value="SAM/Pointed domain"/>
    <property type="match status" value="1"/>
</dbReference>
<keyword evidence="7" id="KW-1185">Reference proteome</keyword>
<dbReference type="SUPFAM" id="SSF52540">
    <property type="entry name" value="P-loop containing nucleoside triphosphate hydrolases"/>
    <property type="match status" value="1"/>
</dbReference>
<accession>A0A9P6VG59</accession>
<dbReference type="Pfam" id="PF00225">
    <property type="entry name" value="Kinesin"/>
    <property type="match status" value="1"/>
</dbReference>
<dbReference type="OrthoDB" id="3176171at2759"/>
<evidence type="ECO:0000256" key="2">
    <source>
        <dbReference type="ARBA" id="ARBA00022840"/>
    </source>
</evidence>
<dbReference type="InterPro" id="IPR027640">
    <property type="entry name" value="Kinesin-like_fam"/>
</dbReference>
<keyword evidence="3 4" id="KW-0505">Motor protein</keyword>
<dbReference type="GO" id="GO:0016887">
    <property type="term" value="F:ATP hydrolysis activity"/>
    <property type="evidence" value="ECO:0007669"/>
    <property type="project" value="TreeGrafter"/>
</dbReference>
<dbReference type="EMBL" id="VNKQ01000013">
    <property type="protein sequence ID" value="KAG0647366.1"/>
    <property type="molecule type" value="Genomic_DNA"/>
</dbReference>
<keyword evidence="1 3" id="KW-0547">Nucleotide-binding</keyword>
<dbReference type="PROSITE" id="PS50067">
    <property type="entry name" value="KINESIN_MOTOR_2"/>
    <property type="match status" value="1"/>
</dbReference>
<dbReference type="InterPro" id="IPR001752">
    <property type="entry name" value="Kinesin_motor_dom"/>
</dbReference>
<dbReference type="InterPro" id="IPR013761">
    <property type="entry name" value="SAM/pointed_sf"/>
</dbReference>
<evidence type="ECO:0000256" key="1">
    <source>
        <dbReference type="ARBA" id="ARBA00022741"/>
    </source>
</evidence>
<keyword evidence="4" id="KW-0493">Microtubule</keyword>
<gene>
    <name evidence="6" type="ORF">D0Z07_7123</name>
</gene>
<comment type="caution">
    <text evidence="6">The sequence shown here is derived from an EMBL/GenBank/DDBJ whole genome shotgun (WGS) entry which is preliminary data.</text>
</comment>
<dbReference type="GO" id="GO:0003777">
    <property type="term" value="F:microtubule motor activity"/>
    <property type="evidence" value="ECO:0007669"/>
    <property type="project" value="InterPro"/>
</dbReference>
<name>A0A9P6VG59_9HELO</name>
<dbReference type="AlphaFoldDB" id="A0A9P6VG59"/>
<evidence type="ECO:0000256" key="3">
    <source>
        <dbReference type="PROSITE-ProRule" id="PRU00283"/>
    </source>
</evidence>
<comment type="similarity">
    <text evidence="3 4">Belongs to the TRAFAC class myosin-kinesin ATPase superfamily. Kinesin family.</text>
</comment>
<evidence type="ECO:0000313" key="7">
    <source>
        <dbReference type="Proteomes" id="UP000785200"/>
    </source>
</evidence>